<evidence type="ECO:0000259" key="9">
    <source>
        <dbReference type="PROSITE" id="PS51778"/>
    </source>
</evidence>
<feature type="domain" description="PH" evidence="8">
    <location>
        <begin position="265"/>
        <end position="368"/>
    </location>
</feature>
<dbReference type="GO" id="GO:0046872">
    <property type="term" value="F:metal ion binding"/>
    <property type="evidence" value="ECO:0007669"/>
    <property type="project" value="UniProtKB-KW"/>
</dbReference>
<evidence type="ECO:0000313" key="10">
    <source>
        <dbReference type="EMBL" id="KAJ3227515.1"/>
    </source>
</evidence>
<keyword evidence="4" id="KW-0862">Zinc</keyword>
<evidence type="ECO:0000256" key="4">
    <source>
        <dbReference type="ARBA" id="ARBA00022833"/>
    </source>
</evidence>
<dbReference type="InterPro" id="IPR027267">
    <property type="entry name" value="AH/BAR_dom_sf"/>
</dbReference>
<dbReference type="AlphaFoldDB" id="A0AAD5XZ97"/>
<dbReference type="InterPro" id="IPR011993">
    <property type="entry name" value="PH-like_dom_sf"/>
</dbReference>
<gene>
    <name evidence="10" type="primary">SIP3</name>
    <name evidence="10" type="ORF">HK099_001666</name>
</gene>
<dbReference type="PANTHER" id="PTHR23180">
    <property type="entry name" value="CENTAURIN/ARF"/>
    <property type="match status" value="1"/>
</dbReference>
<evidence type="ECO:0000256" key="6">
    <source>
        <dbReference type="ARBA" id="ARBA00023136"/>
    </source>
</evidence>
<protein>
    <submittedName>
        <fullName evidence="10">SNF1-interacting protein</fullName>
    </submittedName>
</protein>
<evidence type="ECO:0000259" key="8">
    <source>
        <dbReference type="PROSITE" id="PS50003"/>
    </source>
</evidence>
<evidence type="ECO:0000256" key="1">
    <source>
        <dbReference type="ARBA" id="ARBA00004370"/>
    </source>
</evidence>
<evidence type="ECO:0000256" key="2">
    <source>
        <dbReference type="ARBA" id="ARBA00022692"/>
    </source>
</evidence>
<dbReference type="SUPFAM" id="SSF50729">
    <property type="entry name" value="PH domain-like"/>
    <property type="match status" value="1"/>
</dbReference>
<dbReference type="Proteomes" id="UP001211065">
    <property type="component" value="Unassembled WGS sequence"/>
</dbReference>
<dbReference type="PROSITE" id="PS50003">
    <property type="entry name" value="PH_DOMAIN"/>
    <property type="match status" value="1"/>
</dbReference>
<dbReference type="Pfam" id="PF16016">
    <property type="entry name" value="VASt"/>
    <property type="match status" value="1"/>
</dbReference>
<feature type="domain" description="VASt" evidence="9">
    <location>
        <begin position="607"/>
        <end position="774"/>
    </location>
</feature>
<keyword evidence="6" id="KW-0472">Membrane</keyword>
<dbReference type="Gene3D" id="1.20.1270.60">
    <property type="entry name" value="Arfaptin homology (AH) domain/BAR domain"/>
    <property type="match status" value="1"/>
</dbReference>
<accession>A0AAD5XZ97</accession>
<dbReference type="InterPro" id="IPR004148">
    <property type="entry name" value="BAR_dom"/>
</dbReference>
<evidence type="ECO:0000313" key="11">
    <source>
        <dbReference type="Proteomes" id="UP001211065"/>
    </source>
</evidence>
<dbReference type="Pfam" id="PF00169">
    <property type="entry name" value="PH"/>
    <property type="match status" value="1"/>
</dbReference>
<dbReference type="GO" id="GO:0005737">
    <property type="term" value="C:cytoplasm"/>
    <property type="evidence" value="ECO:0007669"/>
    <property type="project" value="InterPro"/>
</dbReference>
<reference evidence="10" key="1">
    <citation type="submission" date="2020-05" db="EMBL/GenBank/DDBJ databases">
        <title>Phylogenomic resolution of chytrid fungi.</title>
        <authorList>
            <person name="Stajich J.E."/>
            <person name="Amses K."/>
            <person name="Simmons R."/>
            <person name="Seto K."/>
            <person name="Myers J."/>
            <person name="Bonds A."/>
            <person name="Quandt C.A."/>
            <person name="Barry K."/>
            <person name="Liu P."/>
            <person name="Grigoriev I."/>
            <person name="Longcore J.E."/>
            <person name="James T.Y."/>
        </authorList>
    </citation>
    <scope>NUCLEOTIDE SEQUENCE</scope>
    <source>
        <strain evidence="10">JEL0476</strain>
    </source>
</reference>
<organism evidence="10 11">
    <name type="scientific">Clydaea vesicula</name>
    <dbReference type="NCBI Taxonomy" id="447962"/>
    <lineage>
        <taxon>Eukaryota</taxon>
        <taxon>Fungi</taxon>
        <taxon>Fungi incertae sedis</taxon>
        <taxon>Chytridiomycota</taxon>
        <taxon>Chytridiomycota incertae sedis</taxon>
        <taxon>Chytridiomycetes</taxon>
        <taxon>Lobulomycetales</taxon>
        <taxon>Lobulomycetaceae</taxon>
        <taxon>Clydaea</taxon>
    </lineage>
</organism>
<dbReference type="GO" id="GO:0016020">
    <property type="term" value="C:membrane"/>
    <property type="evidence" value="ECO:0007669"/>
    <property type="project" value="UniProtKB-SubCell"/>
</dbReference>
<proteinExistence type="predicted"/>
<keyword evidence="2" id="KW-0812">Transmembrane</keyword>
<dbReference type="Pfam" id="PF16746">
    <property type="entry name" value="BAR_3"/>
    <property type="match status" value="1"/>
</dbReference>
<dbReference type="SUPFAM" id="SSF103657">
    <property type="entry name" value="BAR/IMD domain-like"/>
    <property type="match status" value="1"/>
</dbReference>
<dbReference type="EMBL" id="JADGJW010000015">
    <property type="protein sequence ID" value="KAJ3227515.1"/>
    <property type="molecule type" value="Genomic_DNA"/>
</dbReference>
<dbReference type="InterPro" id="IPR001849">
    <property type="entry name" value="PH_domain"/>
</dbReference>
<dbReference type="SMART" id="SM00233">
    <property type="entry name" value="PH"/>
    <property type="match status" value="1"/>
</dbReference>
<evidence type="ECO:0000256" key="7">
    <source>
        <dbReference type="SAM" id="MobiDB-lite"/>
    </source>
</evidence>
<keyword evidence="11" id="KW-1185">Reference proteome</keyword>
<evidence type="ECO:0000256" key="5">
    <source>
        <dbReference type="ARBA" id="ARBA00022989"/>
    </source>
</evidence>
<sequence>MDSTNINENISLEMVLGDSPFFRETVNNFESELDEFVKWLDSVCKALKIYAEDLSNSGDIRTLADSIQTIHSLRSKFIDDLADNLISPLQHFLREDVRDIKETRRNFDKMVEKYDTAVIKYYSLSKLKEVSALKEDAFQSYEIKKAYIKSSLDYGYKICLFKQNLEIFILDQLSTALVAHLDFNENSNEVFKGLKPSLDLMKTKLENSRTQFIATQVSESLKRKNLEDDFVVKSKPKFSNDKELASQNSFGNVLLSNGSTKQSTVAEKEGYLFKRAKAKGSILPVWSKKYCSIKENGFSFTTTTKKNGRNVVTFTPPINVLLCNVRTWTKEDRRFCFEIFTSKKGYVLQAESEEDMNGWISVLQAAKYKSAGMKQRQSSANLEKNELFNHENEEDDSEDDINESDEGVTDEENSTIQNAAKSPVLEETADSKVLGSCLSYNDAGMEKKNVELHVMLKSVPDSDYVMDVFSCALQKAEANHTFKTFIKDDTRIYENLKSLWNNCTCEKPLPVQELYNSLKSTLGVVEDSNRVSSAANSPMIKKEDSSNLIEEKILPLGMISENVSFTDVGTLVAEVEKKTVVPINEFDLPESIPIPSSEVSCNCEDHLEKKLHELNLNLPAKKLFQLLFGEQVTPIIDRYHKKLGNTNLIWSPWNGIDTREVKFTVPINNPMVKVKETECIESQQILKKTEYLLYVVCLQAQTPAITYGDCFALQTKFCIAWVGKEECKLTISCGVKFFKSPMVKSIIKSAGMKGLQDGSNELVNILKQEIESWKPSNLKFENTLLIKLEGNDFTPTPTSKKKKRQNSENCLKKIEKSREPYFKAKLKNFCSANSEQLNTLRNSKLNIDQYNTCKTNLIEKLNLNYNTKFKCMKFFQQGFNDWKSEFAEKFSSKEVIYRDSLESFLKYHFAVPQEILKSVFNLNTTTEESINTHFIINLSSTSSTPKLAQVTYEDPMHLSLYSRFISSHRATYEARLNLIKASKLLDEVEKKIVWGEFVNWVADAARKCLTLQHLAKLDTQVAEEHNEEKMLTTEPKLKPLDYLFFDEKLNCNDVLELFTKIS</sequence>
<dbReference type="InterPro" id="IPR045258">
    <property type="entry name" value="ACAP1/2/3-like"/>
</dbReference>
<dbReference type="Gene3D" id="2.30.29.30">
    <property type="entry name" value="Pleckstrin-homology domain (PH domain)/Phosphotyrosine-binding domain (PTB)"/>
    <property type="match status" value="1"/>
</dbReference>
<evidence type="ECO:0000256" key="3">
    <source>
        <dbReference type="ARBA" id="ARBA00022723"/>
    </source>
</evidence>
<dbReference type="GO" id="GO:0005096">
    <property type="term" value="F:GTPase activator activity"/>
    <property type="evidence" value="ECO:0007669"/>
    <property type="project" value="InterPro"/>
</dbReference>
<comment type="subcellular location">
    <subcellularLocation>
        <location evidence="1">Membrane</location>
    </subcellularLocation>
</comment>
<keyword evidence="3" id="KW-0479">Metal-binding</keyword>
<keyword evidence="5" id="KW-1133">Transmembrane helix</keyword>
<dbReference type="InterPro" id="IPR031968">
    <property type="entry name" value="VASt"/>
</dbReference>
<name>A0AAD5XZ97_9FUNG</name>
<dbReference type="PANTHER" id="PTHR23180:SF160">
    <property type="entry name" value="ADP-RIBOSYLATION FACTOR GTPASE-ACTIVATING PROTEIN EFFECTOR PROTEIN 1"/>
    <property type="match status" value="1"/>
</dbReference>
<dbReference type="PROSITE" id="PS51778">
    <property type="entry name" value="VAST"/>
    <property type="match status" value="1"/>
</dbReference>
<feature type="region of interest" description="Disordered" evidence="7">
    <location>
        <begin position="374"/>
        <end position="422"/>
    </location>
</feature>
<feature type="compositionally biased region" description="Acidic residues" evidence="7">
    <location>
        <begin position="392"/>
        <end position="413"/>
    </location>
</feature>
<comment type="caution">
    <text evidence="10">The sequence shown here is derived from an EMBL/GenBank/DDBJ whole genome shotgun (WGS) entry which is preliminary data.</text>
</comment>